<dbReference type="InterPro" id="IPR043203">
    <property type="entry name" value="VGCC_Ca_Na"/>
</dbReference>
<feature type="region of interest" description="Disordered" evidence="6">
    <location>
        <begin position="309"/>
        <end position="349"/>
    </location>
</feature>
<feature type="region of interest" description="Disordered" evidence="6">
    <location>
        <begin position="541"/>
        <end position="564"/>
    </location>
</feature>
<feature type="domain" description="Ion transport" evidence="8">
    <location>
        <begin position="3"/>
        <end position="248"/>
    </location>
</feature>
<dbReference type="SUPFAM" id="SSF81324">
    <property type="entry name" value="Voltage-gated potassium channels"/>
    <property type="match status" value="1"/>
</dbReference>
<keyword evidence="3 7" id="KW-1133">Transmembrane helix</keyword>
<dbReference type="GO" id="GO:0008332">
    <property type="term" value="F:low voltage-gated calcium channel activity"/>
    <property type="evidence" value="ECO:0007669"/>
    <property type="project" value="TreeGrafter"/>
</dbReference>
<sequence length="564" mass="63323">AAVIGLNVITMAMEFYMMPKALSYALKIFNYFFTAVFILESIMKLVALGLKLYLKDKWNQLDIGIVILSIVGIALEEVESKIIPINPTIIRVMRVLRIARVLKLLKMAKGIRALLDTVMQALPQVGNLGLLFFLLFFIFAALGVELFGRLECSDEQPCQGLGEHAHFSNFGMAFLTLFRVATGDNWNGIMKDTLRDNCDDQVDCVRNCCVSATIAPIFFVIFVLMAQFVLVNVVVAVLMKHLEESHKQMEDELDMEVELERELAAEQLEEEEELCMQLALEQDAIHRPLSKVLSLPANFTFSSSFIDESPTRDQRRRGSTNSWNKERDEFYPKKNSRRRQTLQGPALIPPAYPASGYTNIYTTYQDKDSHASNNRLFGESIQKMLPRRMSSGSNTRRRSVVEVSPAQSLLAVPVFTTPLSNDNSGSSRHLTILNENEPSVQVDSPTEEEHVEASVLLITPTYPEQPSPSPDSSTTHPIDITPKDYVHQSDEVSFTSKSDLEIQIMVVDDTVLVPDTRQEIKETDVRPVTPGQRVRIRLCDTRLDSGIGDDKHSQESQPSSSGPC</sequence>
<dbReference type="GO" id="GO:0086010">
    <property type="term" value="P:membrane depolarization during action potential"/>
    <property type="evidence" value="ECO:0007669"/>
    <property type="project" value="TreeGrafter"/>
</dbReference>
<keyword evidence="4 7" id="KW-0472">Membrane</keyword>
<keyword evidence="2 7" id="KW-0812">Transmembrane</keyword>
<feature type="transmembrane region" description="Helical" evidence="7">
    <location>
        <begin position="128"/>
        <end position="148"/>
    </location>
</feature>
<proteinExistence type="predicted"/>
<feature type="non-terminal residue" evidence="9">
    <location>
        <position position="564"/>
    </location>
</feature>
<keyword evidence="5" id="KW-0175">Coiled coil</keyword>
<evidence type="ECO:0000256" key="2">
    <source>
        <dbReference type="ARBA" id="ARBA00022692"/>
    </source>
</evidence>
<evidence type="ECO:0000256" key="3">
    <source>
        <dbReference type="ARBA" id="ARBA00022989"/>
    </source>
</evidence>
<evidence type="ECO:0000256" key="7">
    <source>
        <dbReference type="SAM" id="Phobius"/>
    </source>
</evidence>
<dbReference type="FunFam" id="1.20.120.350:FF:000008">
    <property type="entry name" value="Voltage-dependent T-type calcium channel subunit alpha"/>
    <property type="match status" value="1"/>
</dbReference>
<feature type="region of interest" description="Disordered" evidence="6">
    <location>
        <begin position="460"/>
        <end position="481"/>
    </location>
</feature>
<evidence type="ECO:0000256" key="6">
    <source>
        <dbReference type="SAM" id="MobiDB-lite"/>
    </source>
</evidence>
<dbReference type="GO" id="GO:0001518">
    <property type="term" value="C:voltage-gated sodium channel complex"/>
    <property type="evidence" value="ECO:0007669"/>
    <property type="project" value="TreeGrafter"/>
</dbReference>
<dbReference type="Gene3D" id="1.20.120.350">
    <property type="entry name" value="Voltage-gated potassium channels. Chain C"/>
    <property type="match status" value="1"/>
</dbReference>
<dbReference type="EMBL" id="GEDC01020594">
    <property type="protein sequence ID" value="JAS16704.1"/>
    <property type="molecule type" value="Transcribed_RNA"/>
</dbReference>
<feature type="compositionally biased region" description="Polar residues" evidence="6">
    <location>
        <begin position="555"/>
        <end position="564"/>
    </location>
</feature>
<dbReference type="Gene3D" id="1.10.287.70">
    <property type="match status" value="1"/>
</dbReference>
<evidence type="ECO:0000259" key="8">
    <source>
        <dbReference type="Pfam" id="PF00520"/>
    </source>
</evidence>
<dbReference type="GO" id="GO:0070509">
    <property type="term" value="P:calcium ion import"/>
    <property type="evidence" value="ECO:0007669"/>
    <property type="project" value="TreeGrafter"/>
</dbReference>
<dbReference type="FunFam" id="1.10.287.70:FF:000120">
    <property type="entry name" value="Voltage-dependent T-type calcium channel subunit alpha"/>
    <property type="match status" value="1"/>
</dbReference>
<feature type="transmembrane region" description="Helical" evidence="7">
    <location>
        <begin position="214"/>
        <end position="239"/>
    </location>
</feature>
<evidence type="ECO:0000256" key="4">
    <source>
        <dbReference type="ARBA" id="ARBA00023136"/>
    </source>
</evidence>
<organism evidence="9">
    <name type="scientific">Clastoptera arizonana</name>
    <name type="common">Arizona spittle bug</name>
    <dbReference type="NCBI Taxonomy" id="38151"/>
    <lineage>
        <taxon>Eukaryota</taxon>
        <taxon>Metazoa</taxon>
        <taxon>Ecdysozoa</taxon>
        <taxon>Arthropoda</taxon>
        <taxon>Hexapoda</taxon>
        <taxon>Insecta</taxon>
        <taxon>Pterygota</taxon>
        <taxon>Neoptera</taxon>
        <taxon>Paraneoptera</taxon>
        <taxon>Hemiptera</taxon>
        <taxon>Auchenorrhyncha</taxon>
        <taxon>Cercopoidea</taxon>
        <taxon>Clastopteridae</taxon>
        <taxon>Clastoptera</taxon>
    </lineage>
</organism>
<gene>
    <name evidence="9" type="ORF">g.20051</name>
</gene>
<feature type="coiled-coil region" evidence="5">
    <location>
        <begin position="239"/>
        <end position="281"/>
    </location>
</feature>
<reference evidence="9" key="1">
    <citation type="submission" date="2015-12" db="EMBL/GenBank/DDBJ databases">
        <title>De novo transcriptome assembly of four potential Pierce s Disease insect vectors from Arizona vineyards.</title>
        <authorList>
            <person name="Tassone E.E."/>
        </authorList>
    </citation>
    <scope>NUCLEOTIDE SEQUENCE</scope>
</reference>
<feature type="compositionally biased region" description="Basic and acidic residues" evidence="6">
    <location>
        <begin position="541"/>
        <end position="554"/>
    </location>
</feature>
<dbReference type="GO" id="GO:0043005">
    <property type="term" value="C:neuron projection"/>
    <property type="evidence" value="ECO:0007669"/>
    <property type="project" value="TreeGrafter"/>
</dbReference>
<dbReference type="Pfam" id="PF00520">
    <property type="entry name" value="Ion_trans"/>
    <property type="match status" value="1"/>
</dbReference>
<name>A0A1B6CTE7_9HEMI</name>
<dbReference type="InterPro" id="IPR027359">
    <property type="entry name" value="Volt_channel_dom_sf"/>
</dbReference>
<dbReference type="InterPro" id="IPR005821">
    <property type="entry name" value="Ion_trans_dom"/>
</dbReference>
<evidence type="ECO:0000313" key="9">
    <source>
        <dbReference type="EMBL" id="JAS16704.1"/>
    </source>
</evidence>
<accession>A0A1B6CTE7</accession>
<dbReference type="AlphaFoldDB" id="A0A1B6CTE7"/>
<feature type="non-terminal residue" evidence="9">
    <location>
        <position position="1"/>
    </location>
</feature>
<evidence type="ECO:0000256" key="1">
    <source>
        <dbReference type="ARBA" id="ARBA00004141"/>
    </source>
</evidence>
<dbReference type="PANTHER" id="PTHR10037:SF230">
    <property type="entry name" value="CA[2+]-CHANNEL PROTEIN ALPHA[[1]] SUBUNIT T, ISOFORM F"/>
    <property type="match status" value="1"/>
</dbReference>
<evidence type="ECO:0000256" key="5">
    <source>
        <dbReference type="SAM" id="Coils"/>
    </source>
</evidence>
<dbReference type="PANTHER" id="PTHR10037">
    <property type="entry name" value="VOLTAGE-GATED CATION CHANNEL CALCIUM AND SODIUM"/>
    <property type="match status" value="1"/>
</dbReference>
<dbReference type="GO" id="GO:0005248">
    <property type="term" value="F:voltage-gated sodium channel activity"/>
    <property type="evidence" value="ECO:0007669"/>
    <property type="project" value="TreeGrafter"/>
</dbReference>
<comment type="subcellular location">
    <subcellularLocation>
        <location evidence="1">Membrane</location>
        <topology evidence="1">Multi-pass membrane protein</topology>
    </subcellularLocation>
</comment>
<feature type="transmembrane region" description="Helical" evidence="7">
    <location>
        <begin position="28"/>
        <end position="50"/>
    </location>
</feature>
<protein>
    <recommendedName>
        <fullName evidence="8">Ion transport domain-containing protein</fullName>
    </recommendedName>
</protein>